<sequence>MQDETFSTSLQNWTIKAHSHLLSASCLNECILLKNNCTEQLRAN</sequence>
<dbReference type="AlphaFoldDB" id="A0A0E9QG09"/>
<proteinExistence type="predicted"/>
<organism evidence="1">
    <name type="scientific">Anguilla anguilla</name>
    <name type="common">European freshwater eel</name>
    <name type="synonym">Muraena anguilla</name>
    <dbReference type="NCBI Taxonomy" id="7936"/>
    <lineage>
        <taxon>Eukaryota</taxon>
        <taxon>Metazoa</taxon>
        <taxon>Chordata</taxon>
        <taxon>Craniata</taxon>
        <taxon>Vertebrata</taxon>
        <taxon>Euteleostomi</taxon>
        <taxon>Actinopterygii</taxon>
        <taxon>Neopterygii</taxon>
        <taxon>Teleostei</taxon>
        <taxon>Anguilliformes</taxon>
        <taxon>Anguillidae</taxon>
        <taxon>Anguilla</taxon>
    </lineage>
</organism>
<reference evidence="1" key="2">
    <citation type="journal article" date="2015" name="Fish Shellfish Immunol.">
        <title>Early steps in the European eel (Anguilla anguilla)-Vibrio vulnificus interaction in the gills: Role of the RtxA13 toxin.</title>
        <authorList>
            <person name="Callol A."/>
            <person name="Pajuelo D."/>
            <person name="Ebbesson L."/>
            <person name="Teles M."/>
            <person name="MacKenzie S."/>
            <person name="Amaro C."/>
        </authorList>
    </citation>
    <scope>NUCLEOTIDE SEQUENCE</scope>
</reference>
<evidence type="ECO:0000313" key="1">
    <source>
        <dbReference type="EMBL" id="JAH15250.1"/>
    </source>
</evidence>
<reference evidence="1" key="1">
    <citation type="submission" date="2014-11" db="EMBL/GenBank/DDBJ databases">
        <authorList>
            <person name="Amaro Gonzalez C."/>
        </authorList>
    </citation>
    <scope>NUCLEOTIDE SEQUENCE</scope>
</reference>
<dbReference type="EMBL" id="GBXM01093327">
    <property type="protein sequence ID" value="JAH15250.1"/>
    <property type="molecule type" value="Transcribed_RNA"/>
</dbReference>
<protein>
    <submittedName>
        <fullName evidence="1">Uncharacterized protein</fullName>
    </submittedName>
</protein>
<name>A0A0E9QG09_ANGAN</name>
<accession>A0A0E9QG09</accession>